<dbReference type="Pfam" id="PF03646">
    <property type="entry name" value="FlaG"/>
    <property type="match status" value="1"/>
</dbReference>
<dbReference type="AlphaFoldDB" id="C8WZ10"/>
<proteinExistence type="predicted"/>
<protein>
    <submittedName>
        <fullName evidence="2">Flagellar protein FlaG protein</fullName>
    </submittedName>
</protein>
<dbReference type="eggNOG" id="COG1334">
    <property type="taxonomic scope" value="Bacteria"/>
</dbReference>
<keyword evidence="2" id="KW-0282">Flagellum</keyword>
<feature type="region of interest" description="Disordered" evidence="1">
    <location>
        <begin position="1"/>
        <end position="72"/>
    </location>
</feature>
<keyword evidence="2" id="KW-0969">Cilium</keyword>
<feature type="compositionally biased region" description="Polar residues" evidence="1">
    <location>
        <begin position="1"/>
        <end position="10"/>
    </location>
</feature>
<evidence type="ECO:0000313" key="2">
    <source>
        <dbReference type="EMBL" id="ACV67926.1"/>
    </source>
</evidence>
<dbReference type="InterPro" id="IPR005186">
    <property type="entry name" value="FlaG"/>
</dbReference>
<dbReference type="EMBL" id="CP001734">
    <property type="protein sequence ID" value="ACV67926.1"/>
    <property type="molecule type" value="Genomic_DNA"/>
</dbReference>
<evidence type="ECO:0000313" key="3">
    <source>
        <dbReference type="Proteomes" id="UP000001052"/>
    </source>
</evidence>
<gene>
    <name evidence="2" type="ordered locus">Dret_0632</name>
</gene>
<dbReference type="RefSeq" id="WP_015751084.1">
    <property type="nucleotide sequence ID" value="NC_013223.1"/>
</dbReference>
<accession>C8WZ10</accession>
<sequence length="141" mass="15572">MAIQNISNTRGLGGEQLEQAQPSMPAQRHKAGDPAAPFDQPGVQGKDGRSSVSRDTGAQPAEPGKEYTSDELEDVRQAINETLKDIRVQLEFSQAEETEDLIVKVVNPETEEIIRQIPPEAMVRMAKRMEEMTGLLISEWG</sequence>
<dbReference type="KEGG" id="drt:Dret_0632"/>
<dbReference type="InterPro" id="IPR035924">
    <property type="entry name" value="FlaG-like_sf"/>
</dbReference>
<evidence type="ECO:0000256" key="1">
    <source>
        <dbReference type="SAM" id="MobiDB-lite"/>
    </source>
</evidence>
<organism evidence="2 3">
    <name type="scientific">Desulfohalobium retbaense (strain ATCC 49708 / DSM 5692 / JCM 16813 / HR100)</name>
    <dbReference type="NCBI Taxonomy" id="485915"/>
    <lineage>
        <taxon>Bacteria</taxon>
        <taxon>Pseudomonadati</taxon>
        <taxon>Thermodesulfobacteriota</taxon>
        <taxon>Desulfovibrionia</taxon>
        <taxon>Desulfovibrionales</taxon>
        <taxon>Desulfohalobiaceae</taxon>
        <taxon>Desulfohalobium</taxon>
    </lineage>
</organism>
<dbReference type="HOGENOM" id="CLU_1822284_0_0_7"/>
<name>C8WZ10_DESRD</name>
<dbReference type="Gene3D" id="3.30.160.170">
    <property type="entry name" value="FlaG-like"/>
    <property type="match status" value="1"/>
</dbReference>
<dbReference type="PANTHER" id="PTHR37166">
    <property type="entry name" value="PROTEIN FLAG"/>
    <property type="match status" value="1"/>
</dbReference>
<dbReference type="PANTHER" id="PTHR37166:SF1">
    <property type="entry name" value="PROTEIN FLAG"/>
    <property type="match status" value="1"/>
</dbReference>
<reference evidence="3" key="1">
    <citation type="submission" date="2009-09" db="EMBL/GenBank/DDBJ databases">
        <title>The complete chromosome of Desulfohalobium retbaense DSM 5692.</title>
        <authorList>
            <consortium name="US DOE Joint Genome Institute (JGI-PGF)"/>
            <person name="Lucas S."/>
            <person name="Copeland A."/>
            <person name="Lapidus A."/>
            <person name="Glavina del Rio T."/>
            <person name="Dalin E."/>
            <person name="Tice H."/>
            <person name="Bruce D."/>
            <person name="Goodwin L."/>
            <person name="Pitluck S."/>
            <person name="Kyrpides N."/>
            <person name="Mavromatis K."/>
            <person name="Ivanova N."/>
            <person name="Mikhailova N."/>
            <person name="Munk A.C."/>
            <person name="Brettin T."/>
            <person name="Detter J.C."/>
            <person name="Han C."/>
            <person name="Tapia R."/>
            <person name="Larimer F."/>
            <person name="Land M."/>
            <person name="Hauser L."/>
            <person name="Markowitz V."/>
            <person name="Cheng J.-F."/>
            <person name="Hugenholtz P."/>
            <person name="Woyke T."/>
            <person name="Wu D."/>
            <person name="Spring S."/>
            <person name="Klenk H.-P."/>
            <person name="Eisen J.A."/>
        </authorList>
    </citation>
    <scope>NUCLEOTIDE SEQUENCE [LARGE SCALE GENOMIC DNA]</scope>
    <source>
        <strain evidence="3">DSM 5692</strain>
    </source>
</reference>
<dbReference type="Proteomes" id="UP000001052">
    <property type="component" value="Chromosome"/>
</dbReference>
<dbReference type="STRING" id="485915.Dret_0632"/>
<reference evidence="2 3" key="2">
    <citation type="journal article" date="2010" name="Stand. Genomic Sci.">
        <title>Complete genome sequence of Desulfohalobium retbaense type strain (HR(100)).</title>
        <authorList>
            <person name="Spring S."/>
            <person name="Nolan M."/>
            <person name="Lapidus A."/>
            <person name="Glavina Del Rio T."/>
            <person name="Copeland A."/>
            <person name="Tice H."/>
            <person name="Cheng J.F."/>
            <person name="Lucas S."/>
            <person name="Land M."/>
            <person name="Chen F."/>
            <person name="Bruce D."/>
            <person name="Goodwin L."/>
            <person name="Pitluck S."/>
            <person name="Ivanova N."/>
            <person name="Mavromatis K."/>
            <person name="Mikhailova N."/>
            <person name="Pati A."/>
            <person name="Chen A."/>
            <person name="Palaniappan K."/>
            <person name="Hauser L."/>
            <person name="Chang Y.J."/>
            <person name="Jeffries C.D."/>
            <person name="Munk C."/>
            <person name="Kiss H."/>
            <person name="Chain P."/>
            <person name="Han C."/>
            <person name="Brettin T."/>
            <person name="Detter J.C."/>
            <person name="Schuler E."/>
            <person name="Goker M."/>
            <person name="Rohde M."/>
            <person name="Bristow J."/>
            <person name="Eisen J.A."/>
            <person name="Markowitz V."/>
            <person name="Hugenholtz P."/>
            <person name="Kyrpides N.C."/>
            <person name="Klenk H.P."/>
        </authorList>
    </citation>
    <scope>NUCLEOTIDE SEQUENCE [LARGE SCALE GENOMIC DNA]</scope>
    <source>
        <strain evidence="2 3">DSM 5692</strain>
    </source>
</reference>
<dbReference type="OrthoDB" id="5461074at2"/>
<keyword evidence="2" id="KW-0966">Cell projection</keyword>
<keyword evidence="3" id="KW-1185">Reference proteome</keyword>
<dbReference type="SUPFAM" id="SSF160214">
    <property type="entry name" value="FlaG-like"/>
    <property type="match status" value="1"/>
</dbReference>